<evidence type="ECO:0000313" key="1">
    <source>
        <dbReference type="EMBL" id="PJZ69590.1"/>
    </source>
</evidence>
<dbReference type="Proteomes" id="UP000231962">
    <property type="component" value="Unassembled WGS sequence"/>
</dbReference>
<sequence length="123" mass="13841">MISPQTQGDFMKKYFFTLTFIVCCLTWFSGSGVAAPDSSKSSLRVRSWETSMLDVYVDGKKHYMGGGTVVQIDNLAPGIHHVVIKNPRGVTLYNRKLMLNSGKLRNILHNIEDSMEDRGEENL</sequence>
<evidence type="ECO:0000313" key="2">
    <source>
        <dbReference type="EMBL" id="PJZ73577.1"/>
    </source>
</evidence>
<evidence type="ECO:0008006" key="5">
    <source>
        <dbReference type="Google" id="ProtNLM"/>
    </source>
</evidence>
<dbReference type="Proteomes" id="UP000231990">
    <property type="component" value="Unassembled WGS sequence"/>
</dbReference>
<protein>
    <recommendedName>
        <fullName evidence="5">PEGA domain-containing protein</fullName>
    </recommendedName>
</protein>
<evidence type="ECO:0000313" key="3">
    <source>
        <dbReference type="Proteomes" id="UP000231962"/>
    </source>
</evidence>
<keyword evidence="3" id="KW-1185">Reference proteome</keyword>
<comment type="caution">
    <text evidence="2">The sequence shown here is derived from an EMBL/GenBank/DDBJ whole genome shotgun (WGS) entry which is preliminary data.</text>
</comment>
<dbReference type="EMBL" id="NPDZ01000004">
    <property type="protein sequence ID" value="PJZ73577.1"/>
    <property type="molecule type" value="Genomic_DNA"/>
</dbReference>
<reference evidence="3 4" key="1">
    <citation type="submission" date="2017-07" db="EMBL/GenBank/DDBJ databases">
        <title>Leptospira spp. isolated from tropical soils.</title>
        <authorList>
            <person name="Thibeaux R."/>
            <person name="Iraola G."/>
            <person name="Ferres I."/>
            <person name="Bierque E."/>
            <person name="Girault D."/>
            <person name="Soupe-Gilbert M.-E."/>
            <person name="Picardeau M."/>
            <person name="Goarant C."/>
        </authorList>
    </citation>
    <scope>NUCLEOTIDE SEQUENCE [LARGE SCALE GENOMIC DNA]</scope>
    <source>
        <strain evidence="2 4">FH1-B-B1</strain>
        <strain evidence="1 3">FH1-B-C1</strain>
    </source>
</reference>
<name>A0A2M9ZNE4_9LEPT</name>
<gene>
    <name evidence="1" type="ORF">CH360_09895</name>
    <name evidence="2" type="ORF">CH373_08750</name>
</gene>
<proteinExistence type="predicted"/>
<evidence type="ECO:0000313" key="4">
    <source>
        <dbReference type="Proteomes" id="UP000231990"/>
    </source>
</evidence>
<dbReference type="EMBL" id="NPDY01000008">
    <property type="protein sequence ID" value="PJZ69590.1"/>
    <property type="molecule type" value="Genomic_DNA"/>
</dbReference>
<accession>A0A2M9ZNE4</accession>
<dbReference type="AlphaFoldDB" id="A0A2M9ZNE4"/>
<organism evidence="2 4">
    <name type="scientific">Leptospira perolatii</name>
    <dbReference type="NCBI Taxonomy" id="2023191"/>
    <lineage>
        <taxon>Bacteria</taxon>
        <taxon>Pseudomonadati</taxon>
        <taxon>Spirochaetota</taxon>
        <taxon>Spirochaetia</taxon>
        <taxon>Leptospirales</taxon>
        <taxon>Leptospiraceae</taxon>
        <taxon>Leptospira</taxon>
    </lineage>
</organism>